<comment type="caution">
    <text evidence="1">The sequence shown here is derived from an EMBL/GenBank/DDBJ whole genome shotgun (WGS) entry which is preliminary data.</text>
</comment>
<protein>
    <submittedName>
        <fullName evidence="1">Flp pilus-assembly TadE/G-like family protein</fullName>
    </submittedName>
</protein>
<organism evidence="1 2">
    <name type="scientific">Mycolicibacter terrae</name>
    <dbReference type="NCBI Taxonomy" id="1788"/>
    <lineage>
        <taxon>Bacteria</taxon>
        <taxon>Bacillati</taxon>
        <taxon>Actinomycetota</taxon>
        <taxon>Actinomycetes</taxon>
        <taxon>Mycobacteriales</taxon>
        <taxon>Mycobacteriaceae</taxon>
        <taxon>Mycolicibacter</taxon>
    </lineage>
</organism>
<evidence type="ECO:0000313" key="2">
    <source>
        <dbReference type="Proteomes" id="UP000268891"/>
    </source>
</evidence>
<evidence type="ECO:0000313" key="1">
    <source>
        <dbReference type="EMBL" id="RRR41161.1"/>
    </source>
</evidence>
<reference evidence="1" key="1">
    <citation type="submission" date="2018-11" db="EMBL/GenBank/DDBJ databases">
        <authorList>
            <person name="Sattar A."/>
            <person name="Zunita Z."/>
            <person name="Jalila A."/>
            <person name="Saleha A.A."/>
        </authorList>
    </citation>
    <scope>NUCLEOTIDE SEQUENCE</scope>
    <source>
        <strain evidence="1">F12-74</strain>
    </source>
</reference>
<dbReference type="EMBL" id="RRZR01000058">
    <property type="protein sequence ID" value="RRR41161.1"/>
    <property type="molecule type" value="Genomic_DNA"/>
</dbReference>
<proteinExistence type="predicted"/>
<sequence length="221" mass="23265">MADLPASPAPARWRRRSGWRRWSRCWWCLWPGSARCPPRSAASTPPGRRPGWRPVGTRQRPRPWCGGSRRPARRSSCAPTASSWSRRSPCGRRCCRGWPSAAKRCRPPSHPGEAGAATVAAAAMVAVLLSLTGGGVLLGAAVIARHRVQAAADLAAVAGATRIPAGPATACAQAQRLAARMGARESQCRVDGLDLVITVAVAVPGWRIGPARATARAGPVP</sequence>
<accession>A0ACD2EIG5</accession>
<name>A0ACD2EIG5_9MYCO</name>
<dbReference type="Proteomes" id="UP000268891">
    <property type="component" value="Unassembled WGS sequence"/>
</dbReference>
<keyword evidence="2" id="KW-1185">Reference proteome</keyword>
<gene>
    <name evidence="1" type="ORF">EHH44_19310</name>
</gene>